<dbReference type="PROSITE" id="PS50157">
    <property type="entry name" value="ZINC_FINGER_C2H2_2"/>
    <property type="match status" value="2"/>
</dbReference>
<evidence type="ECO:0000259" key="17">
    <source>
        <dbReference type="PROSITE" id="PS50235"/>
    </source>
</evidence>
<dbReference type="PROSITE" id="PS00028">
    <property type="entry name" value="ZINC_FINGER_C2H2_1"/>
    <property type="match status" value="2"/>
</dbReference>
<dbReference type="PROSITE" id="PS00972">
    <property type="entry name" value="USP_1"/>
    <property type="match status" value="1"/>
</dbReference>
<reference evidence="18" key="1">
    <citation type="submission" date="2022-08" db="UniProtKB">
        <authorList>
            <consortium name="EnsemblMetazoa"/>
        </authorList>
    </citation>
    <scope>IDENTIFICATION</scope>
</reference>
<comment type="similarity">
    <text evidence="14">Belongs to the peptidase C19 family.</text>
</comment>
<dbReference type="PANTHER" id="PTHR43982">
    <property type="entry name" value="UBIQUITIN CARBOXYL-TERMINAL HYDROLASE"/>
    <property type="match status" value="1"/>
</dbReference>
<dbReference type="Gene3D" id="3.10.20.90">
    <property type="entry name" value="Phosphatidylinositol 3-kinase Catalytic Subunit, Chain A, domain 1"/>
    <property type="match status" value="1"/>
</dbReference>
<evidence type="ECO:0000256" key="14">
    <source>
        <dbReference type="RuleBase" id="RU366025"/>
    </source>
</evidence>
<evidence type="ECO:0000256" key="1">
    <source>
        <dbReference type="ARBA" id="ARBA00000707"/>
    </source>
</evidence>
<evidence type="ECO:0000256" key="11">
    <source>
        <dbReference type="ARBA" id="ARBA00023125"/>
    </source>
</evidence>
<dbReference type="SUPFAM" id="SSF54001">
    <property type="entry name" value="Cysteine proteinases"/>
    <property type="match status" value="1"/>
</dbReference>
<evidence type="ECO:0000256" key="15">
    <source>
        <dbReference type="SAM" id="MobiDB-lite"/>
    </source>
</evidence>
<evidence type="ECO:0000313" key="18">
    <source>
        <dbReference type="EnsemblMetazoa" id="ACOM032877-PA.2"/>
    </source>
</evidence>
<evidence type="ECO:0000256" key="12">
    <source>
        <dbReference type="ARBA" id="ARBA00023242"/>
    </source>
</evidence>
<dbReference type="EnsemblMetazoa" id="ACOM032877-RA">
    <property type="protein sequence ID" value="ACOM032877-PA.2"/>
    <property type="gene ID" value="ACOM032877"/>
</dbReference>
<dbReference type="GO" id="GO:0008270">
    <property type="term" value="F:zinc ion binding"/>
    <property type="evidence" value="ECO:0007669"/>
    <property type="project" value="UniProtKB-KW"/>
</dbReference>
<proteinExistence type="inferred from homology"/>
<dbReference type="SUPFAM" id="SSF54236">
    <property type="entry name" value="Ubiquitin-like"/>
    <property type="match status" value="1"/>
</dbReference>
<feature type="compositionally biased region" description="Low complexity" evidence="15">
    <location>
        <begin position="517"/>
        <end position="530"/>
    </location>
</feature>
<evidence type="ECO:0000256" key="4">
    <source>
        <dbReference type="ARBA" id="ARBA00022723"/>
    </source>
</evidence>
<evidence type="ECO:0000256" key="13">
    <source>
        <dbReference type="PROSITE-ProRule" id="PRU00042"/>
    </source>
</evidence>
<dbReference type="Gene3D" id="3.30.160.60">
    <property type="entry name" value="Classic Zinc Finger"/>
    <property type="match status" value="2"/>
</dbReference>
<dbReference type="InterPro" id="IPR029071">
    <property type="entry name" value="Ubiquitin-like_domsf"/>
</dbReference>
<dbReference type="GO" id="GO:0004843">
    <property type="term" value="F:cysteine-type deubiquitinase activity"/>
    <property type="evidence" value="ECO:0007669"/>
    <property type="project" value="UniProtKB-UniRule"/>
</dbReference>
<evidence type="ECO:0000256" key="10">
    <source>
        <dbReference type="ARBA" id="ARBA00022833"/>
    </source>
</evidence>
<keyword evidence="8 14" id="KW-0378">Hydrolase</keyword>
<evidence type="ECO:0000256" key="5">
    <source>
        <dbReference type="ARBA" id="ARBA00022737"/>
    </source>
</evidence>
<dbReference type="GO" id="GO:0005634">
    <property type="term" value="C:nucleus"/>
    <property type="evidence" value="ECO:0007669"/>
    <property type="project" value="UniProtKB-SubCell"/>
</dbReference>
<dbReference type="PROSITE" id="PS50235">
    <property type="entry name" value="USP_3"/>
    <property type="match status" value="1"/>
</dbReference>
<evidence type="ECO:0000256" key="7">
    <source>
        <dbReference type="ARBA" id="ARBA00022786"/>
    </source>
</evidence>
<dbReference type="InterPro" id="IPR028889">
    <property type="entry name" value="USP"/>
</dbReference>
<dbReference type="GO" id="GO:0061136">
    <property type="term" value="P:regulation of proteasomal protein catabolic process"/>
    <property type="evidence" value="ECO:0007669"/>
    <property type="project" value="TreeGrafter"/>
</dbReference>
<dbReference type="AlphaFoldDB" id="A0A8W7PJJ1"/>
<evidence type="ECO:0000259" key="16">
    <source>
        <dbReference type="PROSITE" id="PS50157"/>
    </source>
</evidence>
<keyword evidence="7 14" id="KW-0833">Ubl conjugation pathway</keyword>
<dbReference type="PANTHER" id="PTHR43982:SF1">
    <property type="entry name" value="UBIQUITIN CARBOXYL-TERMINAL HYDROLASE 14"/>
    <property type="match status" value="1"/>
</dbReference>
<keyword evidence="5" id="KW-0677">Repeat</keyword>
<dbReference type="Gene3D" id="3.90.70.10">
    <property type="entry name" value="Cysteine proteinases"/>
    <property type="match status" value="1"/>
</dbReference>
<dbReference type="GO" id="GO:0043161">
    <property type="term" value="P:proteasome-mediated ubiquitin-dependent protein catabolic process"/>
    <property type="evidence" value="ECO:0007669"/>
    <property type="project" value="InterPro"/>
</dbReference>
<dbReference type="FunFam" id="3.30.160.60:FF:000104">
    <property type="entry name" value="Transcriptional repressor protein YY1"/>
    <property type="match status" value="1"/>
</dbReference>
<dbReference type="GO" id="GO:0016579">
    <property type="term" value="P:protein deubiquitination"/>
    <property type="evidence" value="ECO:0007669"/>
    <property type="project" value="InterPro"/>
</dbReference>
<keyword evidence="12" id="KW-0539">Nucleus</keyword>
<dbReference type="Pfam" id="PF00443">
    <property type="entry name" value="UCH"/>
    <property type="match status" value="1"/>
</dbReference>
<organism evidence="18">
    <name type="scientific">Anopheles coluzzii</name>
    <name type="common">African malaria mosquito</name>
    <dbReference type="NCBI Taxonomy" id="1518534"/>
    <lineage>
        <taxon>Eukaryota</taxon>
        <taxon>Metazoa</taxon>
        <taxon>Ecdysozoa</taxon>
        <taxon>Arthropoda</taxon>
        <taxon>Hexapoda</taxon>
        <taxon>Insecta</taxon>
        <taxon>Pterygota</taxon>
        <taxon>Neoptera</taxon>
        <taxon>Endopterygota</taxon>
        <taxon>Diptera</taxon>
        <taxon>Nematocera</taxon>
        <taxon>Culicoidea</taxon>
        <taxon>Culicidae</taxon>
        <taxon>Anophelinae</taxon>
        <taxon>Anopheles</taxon>
    </lineage>
</organism>
<evidence type="ECO:0000256" key="3">
    <source>
        <dbReference type="ARBA" id="ARBA00022670"/>
    </source>
</evidence>
<dbReference type="VEuPathDB" id="VectorBase:ACON2_038736"/>
<dbReference type="EC" id="3.4.19.12" evidence="14"/>
<keyword evidence="9 14" id="KW-0788">Thiol protease</keyword>
<accession>A0A8W7PJJ1</accession>
<dbReference type="SMART" id="SM00355">
    <property type="entry name" value="ZnF_C2H2"/>
    <property type="match status" value="3"/>
</dbReference>
<evidence type="ECO:0000256" key="9">
    <source>
        <dbReference type="ARBA" id="ARBA00022807"/>
    </source>
</evidence>
<feature type="domain" description="C2H2-type" evidence="16">
    <location>
        <begin position="263"/>
        <end position="290"/>
    </location>
</feature>
<comment type="catalytic activity">
    <reaction evidence="1 14">
        <text>Thiol-dependent hydrolysis of ester, thioester, amide, peptide and isopeptide bonds formed by the C-terminal Gly of ubiquitin (a 76-residue protein attached to proteins as an intracellular targeting signal).</text>
        <dbReference type="EC" id="3.4.19.12"/>
    </reaction>
</comment>
<sequence>MLFKAQLFALTGVQPDRQKVLCKGISLKDEEWNMPIKNGATLLLLGTKEEVPQEPVEKPKFIEDMNENELATAFDTPAGLVNLGNTCYMNATLQCLRSVRELREALKEYKEEAGGASGLAGLASPQAITMSMKNLFEDMERRNDSITPVLFLQRLHIAFPNFSQTGENGTYRQQDANECWSELLKMLQQKLPAQKLAPEQSVKHSSFIDQWFGGTFDRLKEQLTKMSPSLGRDAVYSKTGCTKMFRDNSAMRKHLHTHGPRVHVCAECGKSFVESSKLKRHQLVHTGEKPFQCTFEGCGKRFSLDFNLRTHVRIHTGDRPYVCPFDGCNKNRLPAYLTVQFVRFQYKGKEGINAKVLKDIKFPIEFDAYELCTPELQEKLTPMRTKFNEIANAEVERTLKGKNKSKAELEKEKPKTVPQPYCFEDDLGSNNSGYYTLQAVLTHQGRSSSSGHYVGWVRHKDDQWIMFNDDHVSPVDQESILKLSGGGDWHCAYVLLYGPKVLELPVESEDKEGGGDQQQSSQQGTGATTGEKMSVD</sequence>
<dbReference type="SUPFAM" id="SSF57667">
    <property type="entry name" value="beta-beta-alpha zinc fingers"/>
    <property type="match status" value="2"/>
</dbReference>
<dbReference type="GO" id="GO:0070628">
    <property type="term" value="F:proteasome binding"/>
    <property type="evidence" value="ECO:0007669"/>
    <property type="project" value="TreeGrafter"/>
</dbReference>
<dbReference type="InterPro" id="IPR044635">
    <property type="entry name" value="UBP14-like"/>
</dbReference>
<evidence type="ECO:0000256" key="8">
    <source>
        <dbReference type="ARBA" id="ARBA00022801"/>
    </source>
</evidence>
<dbReference type="PROSITE" id="PS00973">
    <property type="entry name" value="USP_2"/>
    <property type="match status" value="1"/>
</dbReference>
<dbReference type="GO" id="GO:0003677">
    <property type="term" value="F:DNA binding"/>
    <property type="evidence" value="ECO:0007669"/>
    <property type="project" value="UniProtKB-KW"/>
</dbReference>
<dbReference type="InterPro" id="IPR001394">
    <property type="entry name" value="Peptidase_C19_UCH"/>
</dbReference>
<dbReference type="Proteomes" id="UP000075882">
    <property type="component" value="Unassembled WGS sequence"/>
</dbReference>
<feature type="region of interest" description="Disordered" evidence="15">
    <location>
        <begin position="506"/>
        <end position="536"/>
    </location>
</feature>
<dbReference type="InterPro" id="IPR036236">
    <property type="entry name" value="Znf_C2H2_sf"/>
</dbReference>
<protein>
    <recommendedName>
        <fullName evidence="14">Ubiquitin carboxyl-terminal hydrolase</fullName>
        <ecNumber evidence="14">3.4.19.12</ecNumber>
    </recommendedName>
</protein>
<feature type="domain" description="C2H2-type" evidence="16">
    <location>
        <begin position="291"/>
        <end position="320"/>
    </location>
</feature>
<keyword evidence="3 14" id="KW-0645">Protease</keyword>
<evidence type="ECO:0000256" key="6">
    <source>
        <dbReference type="ARBA" id="ARBA00022771"/>
    </source>
</evidence>
<keyword evidence="4" id="KW-0479">Metal-binding</keyword>
<dbReference type="InterPro" id="IPR018200">
    <property type="entry name" value="USP_CS"/>
</dbReference>
<dbReference type="InterPro" id="IPR013087">
    <property type="entry name" value="Znf_C2H2_type"/>
</dbReference>
<keyword evidence="10" id="KW-0862">Zinc</keyword>
<dbReference type="InterPro" id="IPR038765">
    <property type="entry name" value="Papain-like_cys_pep_sf"/>
</dbReference>
<comment type="subcellular location">
    <subcellularLocation>
        <location evidence="2">Nucleus</location>
    </subcellularLocation>
</comment>
<keyword evidence="11" id="KW-0238">DNA-binding</keyword>
<keyword evidence="6 13" id="KW-0863">Zinc-finger</keyword>
<evidence type="ECO:0000256" key="2">
    <source>
        <dbReference type="ARBA" id="ARBA00004123"/>
    </source>
</evidence>
<name>A0A8W7PJJ1_ANOCL</name>
<dbReference type="FunFam" id="3.30.160.60:FF:000109">
    <property type="entry name" value="Transcriptional repressor protein YY1"/>
    <property type="match status" value="1"/>
</dbReference>
<feature type="domain" description="USP" evidence="17">
    <location>
        <begin position="78"/>
        <end position="500"/>
    </location>
</feature>